<reference evidence="2 3" key="1">
    <citation type="submission" date="2022-03" db="EMBL/GenBank/DDBJ databases">
        <authorList>
            <person name="Macdonald S."/>
            <person name="Ahmed S."/>
            <person name="Newling K."/>
        </authorList>
    </citation>
    <scope>NUCLEOTIDE SEQUENCE [LARGE SCALE GENOMIC DNA]</scope>
</reference>
<evidence type="ECO:0000313" key="3">
    <source>
        <dbReference type="Proteomes" id="UP001642260"/>
    </source>
</evidence>
<feature type="region of interest" description="Disordered" evidence="1">
    <location>
        <begin position="50"/>
        <end position="80"/>
    </location>
</feature>
<name>A0ABC8LNP9_ERUVS</name>
<gene>
    <name evidence="2" type="ORF">ERUC_LOCUS37620</name>
</gene>
<accession>A0ABC8LNP9</accession>
<comment type="caution">
    <text evidence="2">The sequence shown here is derived from an EMBL/GenBank/DDBJ whole genome shotgun (WGS) entry which is preliminary data.</text>
</comment>
<dbReference type="EMBL" id="CAKOAT010651820">
    <property type="protein sequence ID" value="CAH8385137.1"/>
    <property type="molecule type" value="Genomic_DNA"/>
</dbReference>
<evidence type="ECO:0000313" key="2">
    <source>
        <dbReference type="EMBL" id="CAH8385137.1"/>
    </source>
</evidence>
<feature type="compositionally biased region" description="Polar residues" evidence="1">
    <location>
        <begin position="69"/>
        <end position="80"/>
    </location>
</feature>
<organism evidence="2 3">
    <name type="scientific">Eruca vesicaria subsp. sativa</name>
    <name type="common">Garden rocket</name>
    <name type="synonym">Eruca sativa</name>
    <dbReference type="NCBI Taxonomy" id="29727"/>
    <lineage>
        <taxon>Eukaryota</taxon>
        <taxon>Viridiplantae</taxon>
        <taxon>Streptophyta</taxon>
        <taxon>Embryophyta</taxon>
        <taxon>Tracheophyta</taxon>
        <taxon>Spermatophyta</taxon>
        <taxon>Magnoliopsida</taxon>
        <taxon>eudicotyledons</taxon>
        <taxon>Gunneridae</taxon>
        <taxon>Pentapetalae</taxon>
        <taxon>rosids</taxon>
        <taxon>malvids</taxon>
        <taxon>Brassicales</taxon>
        <taxon>Brassicaceae</taxon>
        <taxon>Brassiceae</taxon>
        <taxon>Eruca</taxon>
    </lineage>
</organism>
<protein>
    <submittedName>
        <fullName evidence="2">Uncharacterized protein</fullName>
    </submittedName>
</protein>
<evidence type="ECO:0000256" key="1">
    <source>
        <dbReference type="SAM" id="MobiDB-lite"/>
    </source>
</evidence>
<dbReference type="Proteomes" id="UP001642260">
    <property type="component" value="Unassembled WGS sequence"/>
</dbReference>
<dbReference type="AlphaFoldDB" id="A0ABC8LNP9"/>
<sequence>MGGTGKYVNARGYAIVKTFTGGTGNTQQPHQFTNGLETVLECTKNNKITKGEKKKEDQHGHLNLVVPNQRLQNKQNKGFK</sequence>
<feature type="compositionally biased region" description="Basic and acidic residues" evidence="1">
    <location>
        <begin position="50"/>
        <end position="60"/>
    </location>
</feature>
<keyword evidence="3" id="KW-1185">Reference proteome</keyword>
<proteinExistence type="predicted"/>